<dbReference type="InterPro" id="IPR050817">
    <property type="entry name" value="DjlA_DnaK_co-chaperone"/>
</dbReference>
<dbReference type="PRINTS" id="PR00625">
    <property type="entry name" value="JDOMAIN"/>
</dbReference>
<organism evidence="4 5">
    <name type="scientific">Cryobacterium glucosi</name>
    <dbReference type="NCBI Taxonomy" id="1259175"/>
    <lineage>
        <taxon>Bacteria</taxon>
        <taxon>Bacillati</taxon>
        <taxon>Actinomycetota</taxon>
        <taxon>Actinomycetes</taxon>
        <taxon>Micrococcales</taxon>
        <taxon>Microbacteriaceae</taxon>
        <taxon>Cryobacterium</taxon>
    </lineage>
</organism>
<evidence type="ECO:0000259" key="2">
    <source>
        <dbReference type="PROSITE" id="PS50076"/>
    </source>
</evidence>
<feature type="region of interest" description="Disordered" evidence="1">
    <location>
        <begin position="1"/>
        <end position="23"/>
    </location>
</feature>
<evidence type="ECO:0000313" key="4">
    <source>
        <dbReference type="EMBL" id="TFC22520.1"/>
    </source>
</evidence>
<dbReference type="InterPro" id="IPR001623">
    <property type="entry name" value="DnaJ_domain"/>
</dbReference>
<dbReference type="Gene3D" id="1.10.287.110">
    <property type="entry name" value="DnaJ domain"/>
    <property type="match status" value="1"/>
</dbReference>
<keyword evidence="5" id="KW-1185">Reference proteome</keyword>
<dbReference type="PROSITE" id="PS50965">
    <property type="entry name" value="NERD"/>
    <property type="match status" value="1"/>
</dbReference>
<dbReference type="SMART" id="SM00271">
    <property type="entry name" value="DnaJ"/>
    <property type="match status" value="1"/>
</dbReference>
<evidence type="ECO:0000313" key="5">
    <source>
        <dbReference type="Proteomes" id="UP000297604"/>
    </source>
</evidence>
<dbReference type="InterPro" id="IPR011528">
    <property type="entry name" value="NERD"/>
</dbReference>
<dbReference type="RefSeq" id="WP_134446586.1">
    <property type="nucleotide sequence ID" value="NZ_SOFS01000012.1"/>
</dbReference>
<feature type="compositionally biased region" description="Basic and acidic residues" evidence="1">
    <location>
        <begin position="63"/>
        <end position="78"/>
    </location>
</feature>
<feature type="domain" description="J" evidence="2">
    <location>
        <begin position="9"/>
        <end position="70"/>
    </location>
</feature>
<proteinExistence type="predicted"/>
<protein>
    <submittedName>
        <fullName evidence="4">Heat-shock protein</fullName>
    </submittedName>
</protein>
<reference evidence="4 5" key="1">
    <citation type="submission" date="2019-03" db="EMBL/GenBank/DDBJ databases">
        <title>Genomics of glacier-inhabiting Cryobacterium strains.</title>
        <authorList>
            <person name="Liu Q."/>
            <person name="Xin Y.-H."/>
        </authorList>
    </citation>
    <scope>NUCLEOTIDE SEQUENCE [LARGE SCALE GENOMIC DNA]</scope>
    <source>
        <strain evidence="4 5">MDB1-5</strain>
    </source>
</reference>
<name>A0ABY2ITT1_9MICO</name>
<dbReference type="CDD" id="cd06257">
    <property type="entry name" value="DnaJ"/>
    <property type="match status" value="1"/>
</dbReference>
<evidence type="ECO:0000259" key="3">
    <source>
        <dbReference type="PROSITE" id="PS50965"/>
    </source>
</evidence>
<dbReference type="Proteomes" id="UP000297604">
    <property type="component" value="Unassembled WGS sequence"/>
</dbReference>
<dbReference type="PANTHER" id="PTHR24074">
    <property type="entry name" value="CO-CHAPERONE PROTEIN DJLA"/>
    <property type="match status" value="1"/>
</dbReference>
<feature type="compositionally biased region" description="Low complexity" evidence="1">
    <location>
        <begin position="82"/>
        <end position="105"/>
    </location>
</feature>
<sequence>MSESPAAASPYEVLGVSPEATSEELRRAYRKRLRLTHPDVGGRAADFQAVQVAWERIGNPESRADYDRRRYPDNEHGTVHTGSASGSSGSGSSAGSARASSAATGPRARMYGHPGGHARQRYLELLREWVGRGTVIDDPYAPQLVRSAPREIRHCLARALAQESTAHLVSLLGIGYTAWHDVLAGSHPDPIDHVVLGPAGLFAILSEDWGASVELRRGELLAETLRPEDRPVHEFEDAARALSRALGVRFTALVVVLPDDALSDPLAVPGRGRRPTVVIIPRSRLVGLLREGLPGMDRGSFEKVFDLRSRLQDGIRFVTD</sequence>
<dbReference type="EMBL" id="SOFS01000012">
    <property type="protein sequence ID" value="TFC22520.1"/>
    <property type="molecule type" value="Genomic_DNA"/>
</dbReference>
<evidence type="ECO:0000256" key="1">
    <source>
        <dbReference type="SAM" id="MobiDB-lite"/>
    </source>
</evidence>
<dbReference type="SUPFAM" id="SSF46565">
    <property type="entry name" value="Chaperone J-domain"/>
    <property type="match status" value="1"/>
</dbReference>
<accession>A0ABY2ITT1</accession>
<dbReference type="InterPro" id="IPR036869">
    <property type="entry name" value="J_dom_sf"/>
</dbReference>
<feature type="region of interest" description="Disordered" evidence="1">
    <location>
        <begin position="63"/>
        <end position="115"/>
    </location>
</feature>
<comment type="caution">
    <text evidence="4">The sequence shown here is derived from an EMBL/GenBank/DDBJ whole genome shotgun (WGS) entry which is preliminary data.</text>
</comment>
<dbReference type="PROSITE" id="PS50076">
    <property type="entry name" value="DNAJ_2"/>
    <property type="match status" value="1"/>
</dbReference>
<gene>
    <name evidence="4" type="ORF">E3O46_03505</name>
</gene>
<dbReference type="Pfam" id="PF00226">
    <property type="entry name" value="DnaJ"/>
    <property type="match status" value="1"/>
</dbReference>
<feature type="domain" description="NERD" evidence="3">
    <location>
        <begin position="156"/>
        <end position="265"/>
    </location>
</feature>